<evidence type="ECO:0000256" key="11">
    <source>
        <dbReference type="ARBA" id="ARBA00023004"/>
    </source>
</evidence>
<dbReference type="GO" id="GO:0046872">
    <property type="term" value="F:metal ion binding"/>
    <property type="evidence" value="ECO:0007669"/>
    <property type="project" value="UniProtKB-KW"/>
</dbReference>
<accession>A0A1C3D0E3</accession>
<dbReference type="PANTHER" id="PTHR30544:SF5">
    <property type="entry name" value="RADICAL SAM CORE DOMAIN-CONTAINING PROTEIN"/>
    <property type="match status" value="1"/>
</dbReference>
<comment type="caution">
    <text evidence="14">Lacks conserved residue(s) required for the propagation of feature annotation.</text>
</comment>
<comment type="cofactor">
    <cofactor evidence="14">
        <name>[4Fe-4S] cluster</name>
        <dbReference type="ChEBI" id="CHEBI:49883"/>
    </cofactor>
    <text evidence="14">Binds 1 [4Fe-4S] cluster. The cluster is coordinated with 3 cysteines and an exchangeable S-adenosyl-L-methionine.</text>
</comment>
<dbReference type="GO" id="GO:0070475">
    <property type="term" value="P:rRNA base methylation"/>
    <property type="evidence" value="ECO:0007669"/>
    <property type="project" value="UniProtKB-UniRule"/>
</dbReference>
<dbReference type="InterPro" id="IPR013785">
    <property type="entry name" value="Aldolase_TIM"/>
</dbReference>
<dbReference type="InterPro" id="IPR058240">
    <property type="entry name" value="rSAM_sf"/>
</dbReference>
<dbReference type="GO" id="GO:0005737">
    <property type="term" value="C:cytoplasm"/>
    <property type="evidence" value="ECO:0007669"/>
    <property type="project" value="UniProtKB-SubCell"/>
</dbReference>
<dbReference type="EC" id="2.1.1.192" evidence="14"/>
<keyword evidence="3 14" id="KW-0004">4Fe-4S</keyword>
<dbReference type="InterPro" id="IPR007197">
    <property type="entry name" value="rSAM"/>
</dbReference>
<evidence type="ECO:0000256" key="4">
    <source>
        <dbReference type="ARBA" id="ARBA00022490"/>
    </source>
</evidence>
<evidence type="ECO:0000256" key="6">
    <source>
        <dbReference type="ARBA" id="ARBA00022603"/>
    </source>
</evidence>
<evidence type="ECO:0000256" key="14">
    <source>
        <dbReference type="HAMAP-Rule" id="MF_01849"/>
    </source>
</evidence>
<keyword evidence="4 14" id="KW-0963">Cytoplasm</keyword>
<feature type="domain" description="Radical SAM core" evidence="15">
    <location>
        <begin position="131"/>
        <end position="374"/>
    </location>
</feature>
<comment type="subcellular location">
    <subcellularLocation>
        <location evidence="1 14">Cytoplasm</location>
    </subcellularLocation>
</comment>
<dbReference type="FunFam" id="3.20.20.70:FF:000008">
    <property type="entry name" value="Dual-specificity RNA methyltransferase RlmN"/>
    <property type="match status" value="1"/>
</dbReference>
<sequence>MSTEVVAVSAISAEQQQSPSAPAQQNAVAKVNLLGLSRPQMEKFFEEMGEKKFRAGQVMKWIHQFFVTDFAEMTNISGKLRDKLELLCEIKAPEVVHKNYSKDGTRKWVFRVGDGDGSLVETVLIPAEHRSGLRRTLCISSQVGCALDCSFCSTGKQGFQRDLTPDEIIGQLWVANYSYMEDVPVADRERSVTNVVMMGMGEPLLNYDAVLSSMRIMLDDFAYGMSKRRVTLSTSGVVPKIDQLVKDIDVALAISLHAPNDELRNELVPINKKYPLEQLIAACQRYITKDGNESSRKHVTIEYVMLDGVNDHPEHAQQMIKLLKNLPSKINLIPFNPFPHAPYGRSSRNRIISFQKTLSDAGFVCTIRQTRGDDIDAACGQLVGQVADRTRRAEQWKKKVAQQNEILRSQG</sequence>
<evidence type="ECO:0000256" key="5">
    <source>
        <dbReference type="ARBA" id="ARBA00022552"/>
    </source>
</evidence>
<evidence type="ECO:0000313" key="16">
    <source>
        <dbReference type="EMBL" id="ODA14287.1"/>
    </source>
</evidence>
<dbReference type="OrthoDB" id="9793973at2"/>
<keyword evidence="9 14" id="KW-0819">tRNA processing</keyword>
<dbReference type="STRING" id="1891224.BBP83_00260"/>
<feature type="binding site" evidence="14">
    <location>
        <position position="145"/>
    </location>
    <ligand>
        <name>[4Fe-4S] cluster</name>
        <dbReference type="ChEBI" id="CHEBI:49883"/>
        <note>4Fe-4S-S-AdoMet</note>
    </ligand>
</feature>
<dbReference type="Proteomes" id="UP000186553">
    <property type="component" value="Unassembled WGS sequence"/>
</dbReference>
<dbReference type="InterPro" id="IPR048641">
    <property type="entry name" value="RlmN_N"/>
</dbReference>
<keyword evidence="13 14" id="KW-1015">Disulfide bond</keyword>
<keyword evidence="8 14" id="KW-0949">S-adenosyl-L-methionine</keyword>
<dbReference type="InterPro" id="IPR027492">
    <property type="entry name" value="RNA_MTrfase_RlmN"/>
</dbReference>
<dbReference type="Pfam" id="PF04055">
    <property type="entry name" value="Radical_SAM"/>
    <property type="match status" value="1"/>
</dbReference>
<evidence type="ECO:0000256" key="1">
    <source>
        <dbReference type="ARBA" id="ARBA00004496"/>
    </source>
</evidence>
<feature type="active site" description="Proton acceptor" evidence="14">
    <location>
        <position position="121"/>
    </location>
</feature>
<dbReference type="GO" id="GO:0000049">
    <property type="term" value="F:tRNA binding"/>
    <property type="evidence" value="ECO:0007669"/>
    <property type="project" value="UniProtKB-UniRule"/>
</dbReference>
<proteinExistence type="inferred from homology"/>
<organism evidence="16 17">
    <name type="scientific">Acinetobacter celticus</name>
    <dbReference type="NCBI Taxonomy" id="1891224"/>
    <lineage>
        <taxon>Bacteria</taxon>
        <taxon>Pseudomonadati</taxon>
        <taxon>Pseudomonadota</taxon>
        <taxon>Gammaproteobacteria</taxon>
        <taxon>Moraxellales</taxon>
        <taxon>Moraxellaceae</taxon>
        <taxon>Acinetobacter</taxon>
    </lineage>
</organism>
<dbReference type="PROSITE" id="PS51918">
    <property type="entry name" value="RADICAL_SAM"/>
    <property type="match status" value="1"/>
</dbReference>
<comment type="miscellaneous">
    <text evidence="14">Reaction proceeds by a ping-pong mechanism involving intermediate methylation of a conserved cysteine residue.</text>
</comment>
<keyword evidence="17" id="KW-1185">Reference proteome</keyword>
<dbReference type="InterPro" id="IPR004383">
    <property type="entry name" value="rRNA_lsu_MTrfase_RlmN/Cfr"/>
</dbReference>
<dbReference type="SFLD" id="SFLDS00029">
    <property type="entry name" value="Radical_SAM"/>
    <property type="match status" value="1"/>
</dbReference>
<dbReference type="FunFam" id="1.10.150.530:FF:000003">
    <property type="entry name" value="Dual-specificity RNA methyltransferase RlmN"/>
    <property type="match status" value="1"/>
</dbReference>
<dbReference type="AlphaFoldDB" id="A0A1C3D0E3"/>
<dbReference type="SFLD" id="SFLDF00275">
    <property type="entry name" value="adenosine_C2_methyltransferase"/>
    <property type="match status" value="1"/>
</dbReference>
<dbReference type="SMART" id="SM00729">
    <property type="entry name" value="Elp3"/>
    <property type="match status" value="1"/>
</dbReference>
<dbReference type="GO" id="GO:0030488">
    <property type="term" value="P:tRNA methylation"/>
    <property type="evidence" value="ECO:0007669"/>
    <property type="project" value="UniProtKB-UniRule"/>
</dbReference>
<dbReference type="GO" id="GO:0070040">
    <property type="term" value="F:rRNA (adenine(2503)-C2-)-methyltransferase activity"/>
    <property type="evidence" value="ECO:0007669"/>
    <property type="project" value="UniProtKB-UniRule"/>
</dbReference>
<dbReference type="PANTHER" id="PTHR30544">
    <property type="entry name" value="23S RRNA METHYLTRANSFERASE"/>
    <property type="match status" value="1"/>
</dbReference>
<evidence type="ECO:0000256" key="9">
    <source>
        <dbReference type="ARBA" id="ARBA00022694"/>
    </source>
</evidence>
<dbReference type="NCBIfam" id="TIGR00048">
    <property type="entry name" value="rRNA_mod_RlmN"/>
    <property type="match status" value="1"/>
</dbReference>
<dbReference type="SFLD" id="SFLDG01062">
    <property type="entry name" value="methyltransferase_(Class_A)"/>
    <property type="match status" value="1"/>
</dbReference>
<keyword evidence="5 14" id="KW-0698">rRNA processing</keyword>
<evidence type="ECO:0000256" key="8">
    <source>
        <dbReference type="ARBA" id="ARBA00022691"/>
    </source>
</evidence>
<keyword evidence="6 14" id="KW-0489">Methyltransferase</keyword>
<feature type="active site" description="S-methylcysteine intermediate" evidence="14">
    <location>
        <position position="379"/>
    </location>
</feature>
<name>A0A1C3D0E3_9GAMM</name>
<evidence type="ECO:0000256" key="13">
    <source>
        <dbReference type="ARBA" id="ARBA00023157"/>
    </source>
</evidence>
<evidence type="ECO:0000259" key="15">
    <source>
        <dbReference type="PROSITE" id="PS51918"/>
    </source>
</evidence>
<dbReference type="RefSeq" id="WP_068885429.1">
    <property type="nucleotide sequence ID" value="NZ_CBCRUU010000003.1"/>
</dbReference>
<feature type="binding site" evidence="14">
    <location>
        <position position="336"/>
    </location>
    <ligand>
        <name>S-adenosyl-L-methionine</name>
        <dbReference type="ChEBI" id="CHEBI:59789"/>
    </ligand>
</feature>
<dbReference type="PIRSF" id="PIRSF006004">
    <property type="entry name" value="CHP00048"/>
    <property type="match status" value="1"/>
</dbReference>
<evidence type="ECO:0000256" key="10">
    <source>
        <dbReference type="ARBA" id="ARBA00022723"/>
    </source>
</evidence>
<comment type="function">
    <text evidence="14">Specifically methylates position 2 of adenine 2503 in 23S rRNA and position 2 of adenine 37 in tRNAs. m2A2503 modification seems to play a crucial role in the proofreading step occurring at the peptidyl transferase center and thus would serve to optimize ribosomal fidelity.</text>
</comment>
<comment type="similarity">
    <text evidence="2 14">Belongs to the radical SAM superfamily. RlmN family.</text>
</comment>
<dbReference type="GO" id="GO:0002935">
    <property type="term" value="F:tRNA (adenine(37)-C2)-methyltransferase activity"/>
    <property type="evidence" value="ECO:0007669"/>
    <property type="project" value="UniProtKB-UniRule"/>
</dbReference>
<dbReference type="GO" id="GO:0019843">
    <property type="term" value="F:rRNA binding"/>
    <property type="evidence" value="ECO:0007669"/>
    <property type="project" value="UniProtKB-UniRule"/>
</dbReference>
<dbReference type="GO" id="GO:0051539">
    <property type="term" value="F:4 iron, 4 sulfur cluster binding"/>
    <property type="evidence" value="ECO:0007669"/>
    <property type="project" value="UniProtKB-UniRule"/>
</dbReference>
<dbReference type="HAMAP" id="MF_01849">
    <property type="entry name" value="RNA_methyltr_RlmN"/>
    <property type="match status" value="1"/>
</dbReference>
<comment type="caution">
    <text evidence="16">The sequence shown here is derived from an EMBL/GenBank/DDBJ whole genome shotgun (WGS) entry which is preliminary data.</text>
</comment>
<dbReference type="Gene3D" id="1.10.150.530">
    <property type="match status" value="1"/>
</dbReference>
<evidence type="ECO:0000256" key="7">
    <source>
        <dbReference type="ARBA" id="ARBA00022679"/>
    </source>
</evidence>
<gene>
    <name evidence="14" type="primary">rlmN</name>
    <name evidence="16" type="ORF">BBP83_00260</name>
</gene>
<feature type="binding site" evidence="14">
    <location>
        <position position="233"/>
    </location>
    <ligand>
        <name>S-adenosyl-L-methionine</name>
        <dbReference type="ChEBI" id="CHEBI:59789"/>
    </ligand>
</feature>
<dbReference type="Gene3D" id="3.20.20.70">
    <property type="entry name" value="Aldolase class I"/>
    <property type="match status" value="1"/>
</dbReference>
<dbReference type="CDD" id="cd01335">
    <property type="entry name" value="Radical_SAM"/>
    <property type="match status" value="1"/>
</dbReference>
<comment type="catalytic activity">
    <reaction evidence="14">
        <text>adenosine(37) in tRNA + 2 reduced [2Fe-2S]-[ferredoxin] + 2 S-adenosyl-L-methionine = 2-methyladenosine(37) in tRNA + 5'-deoxyadenosine + L-methionine + 2 oxidized [2Fe-2S]-[ferredoxin] + S-adenosyl-L-homocysteine</text>
        <dbReference type="Rhea" id="RHEA:43332"/>
        <dbReference type="Rhea" id="RHEA-COMP:10000"/>
        <dbReference type="Rhea" id="RHEA-COMP:10001"/>
        <dbReference type="Rhea" id="RHEA-COMP:10162"/>
        <dbReference type="Rhea" id="RHEA-COMP:10485"/>
        <dbReference type="ChEBI" id="CHEBI:17319"/>
        <dbReference type="ChEBI" id="CHEBI:33737"/>
        <dbReference type="ChEBI" id="CHEBI:33738"/>
        <dbReference type="ChEBI" id="CHEBI:57844"/>
        <dbReference type="ChEBI" id="CHEBI:57856"/>
        <dbReference type="ChEBI" id="CHEBI:59789"/>
        <dbReference type="ChEBI" id="CHEBI:74411"/>
        <dbReference type="ChEBI" id="CHEBI:74497"/>
        <dbReference type="EC" id="2.1.1.192"/>
    </reaction>
</comment>
<dbReference type="EMBL" id="MBDL01000001">
    <property type="protein sequence ID" value="ODA14287.1"/>
    <property type="molecule type" value="Genomic_DNA"/>
</dbReference>
<keyword evidence="11 14" id="KW-0408">Iron</keyword>
<evidence type="ECO:0000256" key="3">
    <source>
        <dbReference type="ARBA" id="ARBA00022485"/>
    </source>
</evidence>
<dbReference type="InterPro" id="IPR040072">
    <property type="entry name" value="Methyltransferase_A"/>
</dbReference>
<feature type="binding site" evidence="14">
    <location>
        <begin position="201"/>
        <end position="202"/>
    </location>
    <ligand>
        <name>S-adenosyl-L-methionine</name>
        <dbReference type="ChEBI" id="CHEBI:59789"/>
    </ligand>
</feature>
<feature type="binding site" evidence="14">
    <location>
        <position position="152"/>
    </location>
    <ligand>
        <name>[4Fe-4S] cluster</name>
        <dbReference type="ChEBI" id="CHEBI:49883"/>
        <note>4Fe-4S-S-AdoMet</note>
    </ligand>
</feature>
<feature type="binding site" evidence="14">
    <location>
        <position position="149"/>
    </location>
    <ligand>
        <name>[4Fe-4S] cluster</name>
        <dbReference type="ChEBI" id="CHEBI:49883"/>
        <note>4Fe-4S-S-AdoMet</note>
    </ligand>
</feature>
<reference evidence="16 17" key="1">
    <citation type="submission" date="2016-07" db="EMBL/GenBank/DDBJ databases">
        <title>Acinetobacter sp. ANC 4603.</title>
        <authorList>
            <person name="Radolfova-Krizova L."/>
            <person name="Nemec A."/>
        </authorList>
    </citation>
    <scope>NUCLEOTIDE SEQUENCE [LARGE SCALE GENOMIC DNA]</scope>
    <source>
        <strain evidence="16 17">ANC 4603</strain>
    </source>
</reference>
<keyword evidence="12 14" id="KW-0411">Iron-sulfur</keyword>
<evidence type="ECO:0000256" key="2">
    <source>
        <dbReference type="ARBA" id="ARBA00007544"/>
    </source>
</evidence>
<evidence type="ECO:0000256" key="12">
    <source>
        <dbReference type="ARBA" id="ARBA00023014"/>
    </source>
</evidence>
<protein>
    <recommendedName>
        <fullName evidence="14">Dual-specificity RNA methyltransferase RlmN</fullName>
        <ecNumber evidence="14">2.1.1.192</ecNumber>
    </recommendedName>
    <alternativeName>
        <fullName evidence="14">23S rRNA (adenine(2503)-C(2))-methyltransferase</fullName>
    </alternativeName>
    <alternativeName>
        <fullName evidence="14">23S rRNA m2A2503 methyltransferase</fullName>
    </alternativeName>
    <alternativeName>
        <fullName evidence="14">Ribosomal RNA large subunit methyltransferase N</fullName>
    </alternativeName>
    <alternativeName>
        <fullName evidence="14">tRNA (adenine(37)-C(2))-methyltransferase</fullName>
    </alternativeName>
    <alternativeName>
        <fullName evidence="14">tRNA m2A37 methyltransferase</fullName>
    </alternativeName>
</protein>
<evidence type="ECO:0000313" key="17">
    <source>
        <dbReference type="Proteomes" id="UP000186553"/>
    </source>
</evidence>
<dbReference type="InterPro" id="IPR006638">
    <property type="entry name" value="Elp3/MiaA/NifB-like_rSAM"/>
</dbReference>
<comment type="catalytic activity">
    <reaction evidence="14">
        <text>adenosine(2503) in 23S rRNA + 2 reduced [2Fe-2S]-[ferredoxin] + 2 S-adenosyl-L-methionine = 2-methyladenosine(2503) in 23S rRNA + 5'-deoxyadenosine + L-methionine + 2 oxidized [2Fe-2S]-[ferredoxin] + S-adenosyl-L-homocysteine</text>
        <dbReference type="Rhea" id="RHEA:42916"/>
        <dbReference type="Rhea" id="RHEA-COMP:10000"/>
        <dbReference type="Rhea" id="RHEA-COMP:10001"/>
        <dbReference type="Rhea" id="RHEA-COMP:10152"/>
        <dbReference type="Rhea" id="RHEA-COMP:10282"/>
        <dbReference type="ChEBI" id="CHEBI:17319"/>
        <dbReference type="ChEBI" id="CHEBI:33737"/>
        <dbReference type="ChEBI" id="CHEBI:33738"/>
        <dbReference type="ChEBI" id="CHEBI:57844"/>
        <dbReference type="ChEBI" id="CHEBI:57856"/>
        <dbReference type="ChEBI" id="CHEBI:59789"/>
        <dbReference type="ChEBI" id="CHEBI:74411"/>
        <dbReference type="ChEBI" id="CHEBI:74497"/>
        <dbReference type="EC" id="2.1.1.192"/>
    </reaction>
</comment>
<keyword evidence="7 14" id="KW-0808">Transferase</keyword>
<keyword evidence="10 14" id="KW-0479">Metal-binding</keyword>
<dbReference type="SUPFAM" id="SSF102114">
    <property type="entry name" value="Radical SAM enzymes"/>
    <property type="match status" value="1"/>
</dbReference>
<dbReference type="Pfam" id="PF21016">
    <property type="entry name" value="RlmN_N"/>
    <property type="match status" value="1"/>
</dbReference>
<feature type="binding site" evidence="14">
    <location>
        <begin position="255"/>
        <end position="257"/>
    </location>
    <ligand>
        <name>S-adenosyl-L-methionine</name>
        <dbReference type="ChEBI" id="CHEBI:59789"/>
    </ligand>
</feature>